<dbReference type="AlphaFoldDB" id="A0A2X0N6T2"/>
<protein>
    <submittedName>
        <fullName evidence="1">BQ5605_C022g09453 protein</fullName>
    </submittedName>
</protein>
<dbReference type="Proteomes" id="UP000249464">
    <property type="component" value="Unassembled WGS sequence"/>
</dbReference>
<accession>A0A2X0N6T2</accession>
<evidence type="ECO:0000313" key="2">
    <source>
        <dbReference type="Proteomes" id="UP000249464"/>
    </source>
</evidence>
<organism evidence="1 2">
    <name type="scientific">Microbotryum silenes-dioicae</name>
    <dbReference type="NCBI Taxonomy" id="796604"/>
    <lineage>
        <taxon>Eukaryota</taxon>
        <taxon>Fungi</taxon>
        <taxon>Dikarya</taxon>
        <taxon>Basidiomycota</taxon>
        <taxon>Pucciniomycotina</taxon>
        <taxon>Microbotryomycetes</taxon>
        <taxon>Microbotryales</taxon>
        <taxon>Microbotryaceae</taxon>
        <taxon>Microbotryum</taxon>
    </lineage>
</organism>
<evidence type="ECO:0000313" key="1">
    <source>
        <dbReference type="EMBL" id="SGZ22208.1"/>
    </source>
</evidence>
<sequence>MFVDVGTILGDVVPLNELLEREQVLNVVVRLEECNGWTNLSSIVQGSTEGISGIEELEAYQVWTGSPDEPTYK</sequence>
<proteinExistence type="predicted"/>
<gene>
    <name evidence="1" type="primary">BQ5605_C022g09453</name>
    <name evidence="1" type="ORF">BQ5605_C022G09453</name>
</gene>
<dbReference type="EMBL" id="FQNC01000084">
    <property type="protein sequence ID" value="SGZ22208.1"/>
    <property type="molecule type" value="Genomic_DNA"/>
</dbReference>
<keyword evidence="2" id="KW-1185">Reference proteome</keyword>
<reference evidence="1 2" key="1">
    <citation type="submission" date="2016-11" db="EMBL/GenBank/DDBJ databases">
        <authorList>
            <person name="Jaros S."/>
            <person name="Januszkiewicz K."/>
            <person name="Wedrychowicz H."/>
        </authorList>
    </citation>
    <scope>NUCLEOTIDE SEQUENCE [LARGE SCALE GENOMIC DNA]</scope>
</reference>
<name>A0A2X0N6T2_9BASI</name>